<keyword evidence="5" id="KW-0378">Hydrolase</keyword>
<dbReference type="Pfam" id="PF02230">
    <property type="entry name" value="Abhydrolase_2"/>
    <property type="match status" value="1"/>
</dbReference>
<evidence type="ECO:0000256" key="3">
    <source>
        <dbReference type="ARBA" id="ARBA00014923"/>
    </source>
</evidence>
<dbReference type="EMBL" id="JANKHO010001593">
    <property type="protein sequence ID" value="KAJ3500504.1"/>
    <property type="molecule type" value="Genomic_DNA"/>
</dbReference>
<dbReference type="AlphaFoldDB" id="A0A9W8JS26"/>
<name>A0A9W8JS26_9AGAR</name>
<keyword evidence="12" id="KW-1185">Reference proteome</keyword>
<gene>
    <name evidence="11" type="ORF">NLJ89_g9767</name>
</gene>
<dbReference type="GO" id="GO:0008474">
    <property type="term" value="F:palmitoyl-(protein) hydrolase activity"/>
    <property type="evidence" value="ECO:0007669"/>
    <property type="project" value="UniProtKB-EC"/>
</dbReference>
<evidence type="ECO:0000256" key="8">
    <source>
        <dbReference type="ARBA" id="ARBA00031195"/>
    </source>
</evidence>
<comment type="catalytic activity">
    <reaction evidence="9">
        <text>S-hexadecanoyl-L-cysteinyl-[protein] + H2O = L-cysteinyl-[protein] + hexadecanoate + H(+)</text>
        <dbReference type="Rhea" id="RHEA:19233"/>
        <dbReference type="Rhea" id="RHEA-COMP:10131"/>
        <dbReference type="Rhea" id="RHEA-COMP:11032"/>
        <dbReference type="ChEBI" id="CHEBI:7896"/>
        <dbReference type="ChEBI" id="CHEBI:15377"/>
        <dbReference type="ChEBI" id="CHEBI:15378"/>
        <dbReference type="ChEBI" id="CHEBI:29950"/>
        <dbReference type="ChEBI" id="CHEBI:74151"/>
        <dbReference type="EC" id="3.1.2.22"/>
    </reaction>
</comment>
<evidence type="ECO:0000313" key="11">
    <source>
        <dbReference type="EMBL" id="KAJ3500504.1"/>
    </source>
</evidence>
<dbReference type="InterPro" id="IPR050565">
    <property type="entry name" value="LYPA1-2/EST-like"/>
</dbReference>
<comment type="function">
    <text evidence="7">Hydrolyzes fatty acids from S-acylated cysteine residues in proteins with a strong preference for palmitoylated G-alpha proteins over other acyl substrates. Mediates the deacylation of G-alpha proteins such as GPA1 in vivo, but has weak or no activity toward palmitoylated Ras proteins. Has weak lysophospholipase activity in vitro; however such activity may not exist in vivo.</text>
</comment>
<evidence type="ECO:0000259" key="10">
    <source>
        <dbReference type="Pfam" id="PF02230"/>
    </source>
</evidence>
<comment type="similarity">
    <text evidence="1">Belongs to the AB hydrolase superfamily. AB hydrolase 2 family.</text>
</comment>
<evidence type="ECO:0000256" key="9">
    <source>
        <dbReference type="ARBA" id="ARBA00047337"/>
    </source>
</evidence>
<keyword evidence="6" id="KW-0443">Lipid metabolism</keyword>
<dbReference type="GO" id="GO:0052689">
    <property type="term" value="F:carboxylic ester hydrolase activity"/>
    <property type="evidence" value="ECO:0007669"/>
    <property type="project" value="UniProtKB-KW"/>
</dbReference>
<keyword evidence="6" id="KW-0276">Fatty acid metabolism</keyword>
<dbReference type="OrthoDB" id="2418081at2759"/>
<keyword evidence="4" id="KW-0719">Serine esterase</keyword>
<protein>
    <recommendedName>
        <fullName evidence="3">Acyl-protein thioesterase 1</fullName>
        <ecNumber evidence="2">3.1.2.22</ecNumber>
    </recommendedName>
    <alternativeName>
        <fullName evidence="8">Palmitoyl-protein hydrolase</fullName>
    </alternativeName>
</protein>
<dbReference type="PANTHER" id="PTHR10655:SF17">
    <property type="entry name" value="LYSOPHOSPHOLIPASE-LIKE PROTEIN 1"/>
    <property type="match status" value="1"/>
</dbReference>
<evidence type="ECO:0000256" key="1">
    <source>
        <dbReference type="ARBA" id="ARBA00006499"/>
    </source>
</evidence>
<dbReference type="InterPro" id="IPR003140">
    <property type="entry name" value="PLipase/COase/thioEstase"/>
</dbReference>
<dbReference type="EC" id="3.1.2.22" evidence="2"/>
<dbReference type="SUPFAM" id="SSF53474">
    <property type="entry name" value="alpha/beta-Hydrolases"/>
    <property type="match status" value="1"/>
</dbReference>
<proteinExistence type="inferred from homology"/>
<dbReference type="Proteomes" id="UP001148786">
    <property type="component" value="Unassembled WGS sequence"/>
</dbReference>
<evidence type="ECO:0000256" key="4">
    <source>
        <dbReference type="ARBA" id="ARBA00022487"/>
    </source>
</evidence>
<evidence type="ECO:0000256" key="2">
    <source>
        <dbReference type="ARBA" id="ARBA00012423"/>
    </source>
</evidence>
<evidence type="ECO:0000256" key="7">
    <source>
        <dbReference type="ARBA" id="ARBA00029392"/>
    </source>
</evidence>
<reference evidence="11" key="1">
    <citation type="submission" date="2022-07" db="EMBL/GenBank/DDBJ databases">
        <title>Genome Sequence of Agrocybe chaxingu.</title>
        <authorList>
            <person name="Buettner E."/>
        </authorList>
    </citation>
    <scope>NUCLEOTIDE SEQUENCE</scope>
    <source>
        <strain evidence="11">MP-N11</strain>
    </source>
</reference>
<feature type="domain" description="Phospholipase/carboxylesterase/thioesterase" evidence="10">
    <location>
        <begin position="16"/>
        <end position="196"/>
    </location>
</feature>
<evidence type="ECO:0000256" key="5">
    <source>
        <dbReference type="ARBA" id="ARBA00022801"/>
    </source>
</evidence>
<dbReference type="Gene3D" id="3.40.50.1820">
    <property type="entry name" value="alpha/beta hydrolase"/>
    <property type="match status" value="1"/>
</dbReference>
<organism evidence="11 12">
    <name type="scientific">Agrocybe chaxingu</name>
    <dbReference type="NCBI Taxonomy" id="84603"/>
    <lineage>
        <taxon>Eukaryota</taxon>
        <taxon>Fungi</taxon>
        <taxon>Dikarya</taxon>
        <taxon>Basidiomycota</taxon>
        <taxon>Agaricomycotina</taxon>
        <taxon>Agaricomycetes</taxon>
        <taxon>Agaricomycetidae</taxon>
        <taxon>Agaricales</taxon>
        <taxon>Agaricineae</taxon>
        <taxon>Strophariaceae</taxon>
        <taxon>Agrocybe</taxon>
    </lineage>
</organism>
<dbReference type="GO" id="GO:0006631">
    <property type="term" value="P:fatty acid metabolic process"/>
    <property type="evidence" value="ECO:0007669"/>
    <property type="project" value="UniProtKB-KW"/>
</dbReference>
<evidence type="ECO:0000313" key="12">
    <source>
        <dbReference type="Proteomes" id="UP001148786"/>
    </source>
</evidence>
<evidence type="ECO:0000256" key="6">
    <source>
        <dbReference type="ARBA" id="ARBA00022832"/>
    </source>
</evidence>
<sequence length="261" mass="29458">MATSSSDDRSDSFPHNFTIPPREQHTATVIFLHGLGDTGRDVSKALRTLTAHSELGHVKFVFPTAPLMPVTGMNRRVIPSWFDCYSFDIATRREDEKGLFQAVNWLNEYIAIEEREHGISANRIIIGGISQGGSVATLTTITTEKLIAGLFGLSTYIPLRHHTMKYAMPLSKKVPMFWGHGIEDLQIKHSVWKDLVEMFAGLMGIPFQHFVGDKLNKKDLQEEGATGLRFYLYMRLGHWVNDEELEDLATWISFLLPNVPA</sequence>
<accession>A0A9W8JS26</accession>
<comment type="caution">
    <text evidence="11">The sequence shown here is derived from an EMBL/GenBank/DDBJ whole genome shotgun (WGS) entry which is preliminary data.</text>
</comment>
<dbReference type="GO" id="GO:0005737">
    <property type="term" value="C:cytoplasm"/>
    <property type="evidence" value="ECO:0007669"/>
    <property type="project" value="TreeGrafter"/>
</dbReference>
<dbReference type="InterPro" id="IPR029058">
    <property type="entry name" value="AB_hydrolase_fold"/>
</dbReference>
<dbReference type="PANTHER" id="PTHR10655">
    <property type="entry name" value="LYSOPHOSPHOLIPASE-RELATED"/>
    <property type="match status" value="1"/>
</dbReference>